<dbReference type="Proteomes" id="UP001218188">
    <property type="component" value="Unassembled WGS sequence"/>
</dbReference>
<feature type="region of interest" description="Disordered" evidence="1">
    <location>
        <begin position="1"/>
        <end position="21"/>
    </location>
</feature>
<keyword evidence="3" id="KW-1185">Reference proteome</keyword>
<comment type="caution">
    <text evidence="2">The sequence shown here is derived from an EMBL/GenBank/DDBJ whole genome shotgun (WGS) entry which is preliminary data.</text>
</comment>
<feature type="compositionally biased region" description="Low complexity" evidence="1">
    <location>
        <begin position="119"/>
        <end position="131"/>
    </location>
</feature>
<sequence>MQPTNTSRRIPPSPPSSAIYYTKDEGHVSCRQDNINQKTFLLALEPPPAPFLGLMAQPVALRRILQKPASEAQPEFLLTPTTLGTSNAREEPDLRLSRRALGQKRRRERESRENVKPVASASSGSRRSMAQRARRQRELAAGIERDLTARQSNDEDVRSQAQKFRRKIEAAEQRLDITPDCDSSQALDRILDLNIDNFGSRRRESYRDRMGRLYYPGYRICR</sequence>
<dbReference type="AlphaFoldDB" id="A0AAD6S0Z0"/>
<evidence type="ECO:0000256" key="1">
    <source>
        <dbReference type="SAM" id="MobiDB-lite"/>
    </source>
</evidence>
<gene>
    <name evidence="2" type="ORF">C8F04DRAFT_1404509</name>
</gene>
<proteinExistence type="predicted"/>
<reference evidence="2" key="1">
    <citation type="submission" date="2023-03" db="EMBL/GenBank/DDBJ databases">
        <title>Massive genome expansion in bonnet fungi (Mycena s.s.) driven by repeated elements and novel gene families across ecological guilds.</title>
        <authorList>
            <consortium name="Lawrence Berkeley National Laboratory"/>
            <person name="Harder C.B."/>
            <person name="Miyauchi S."/>
            <person name="Viragh M."/>
            <person name="Kuo A."/>
            <person name="Thoen E."/>
            <person name="Andreopoulos B."/>
            <person name="Lu D."/>
            <person name="Skrede I."/>
            <person name="Drula E."/>
            <person name="Henrissat B."/>
            <person name="Morin E."/>
            <person name="Kohler A."/>
            <person name="Barry K."/>
            <person name="LaButti K."/>
            <person name="Morin E."/>
            <person name="Salamov A."/>
            <person name="Lipzen A."/>
            <person name="Mereny Z."/>
            <person name="Hegedus B."/>
            <person name="Baldrian P."/>
            <person name="Stursova M."/>
            <person name="Weitz H."/>
            <person name="Taylor A."/>
            <person name="Grigoriev I.V."/>
            <person name="Nagy L.G."/>
            <person name="Martin F."/>
            <person name="Kauserud H."/>
        </authorList>
    </citation>
    <scope>NUCLEOTIDE SEQUENCE</scope>
    <source>
        <strain evidence="2">CBHHK200</strain>
    </source>
</reference>
<feature type="non-terminal residue" evidence="2">
    <location>
        <position position="222"/>
    </location>
</feature>
<feature type="compositionally biased region" description="Basic residues" evidence="1">
    <location>
        <begin position="97"/>
        <end position="107"/>
    </location>
</feature>
<accession>A0AAD6S0Z0</accession>
<feature type="region of interest" description="Disordered" evidence="1">
    <location>
        <begin position="75"/>
        <end position="158"/>
    </location>
</feature>
<name>A0AAD6S0Z0_9AGAR</name>
<protein>
    <submittedName>
        <fullName evidence="2">Uncharacterized protein</fullName>
    </submittedName>
</protein>
<feature type="compositionally biased region" description="Basic and acidic residues" evidence="1">
    <location>
        <begin position="143"/>
        <end position="158"/>
    </location>
</feature>
<organism evidence="2 3">
    <name type="scientific">Mycena alexandri</name>
    <dbReference type="NCBI Taxonomy" id="1745969"/>
    <lineage>
        <taxon>Eukaryota</taxon>
        <taxon>Fungi</taxon>
        <taxon>Dikarya</taxon>
        <taxon>Basidiomycota</taxon>
        <taxon>Agaricomycotina</taxon>
        <taxon>Agaricomycetes</taxon>
        <taxon>Agaricomycetidae</taxon>
        <taxon>Agaricales</taxon>
        <taxon>Marasmiineae</taxon>
        <taxon>Mycenaceae</taxon>
        <taxon>Mycena</taxon>
    </lineage>
</organism>
<evidence type="ECO:0000313" key="3">
    <source>
        <dbReference type="Proteomes" id="UP001218188"/>
    </source>
</evidence>
<evidence type="ECO:0000313" key="2">
    <source>
        <dbReference type="EMBL" id="KAJ7019003.1"/>
    </source>
</evidence>
<dbReference type="EMBL" id="JARJCM010000311">
    <property type="protein sequence ID" value="KAJ7019003.1"/>
    <property type="molecule type" value="Genomic_DNA"/>
</dbReference>